<dbReference type="RefSeq" id="WP_343948008.1">
    <property type="nucleotide sequence ID" value="NZ_BAAAHQ010000001.1"/>
</dbReference>
<name>A0ABN1NNI6_9ACTN</name>
<dbReference type="InterPro" id="IPR003779">
    <property type="entry name" value="CMD-like"/>
</dbReference>
<comment type="caution">
    <text evidence="2">The sequence shown here is derived from an EMBL/GenBank/DDBJ whole genome shotgun (WGS) entry which is preliminary data.</text>
</comment>
<evidence type="ECO:0000259" key="1">
    <source>
        <dbReference type="Pfam" id="PF02627"/>
    </source>
</evidence>
<dbReference type="PANTHER" id="PTHR33570:SF2">
    <property type="entry name" value="CARBOXYMUCONOLACTONE DECARBOXYLASE-LIKE DOMAIN-CONTAINING PROTEIN"/>
    <property type="match status" value="1"/>
</dbReference>
<reference evidence="2 3" key="1">
    <citation type="journal article" date="2019" name="Int. J. Syst. Evol. Microbiol.">
        <title>The Global Catalogue of Microorganisms (GCM) 10K type strain sequencing project: providing services to taxonomists for standard genome sequencing and annotation.</title>
        <authorList>
            <consortium name="The Broad Institute Genomics Platform"/>
            <consortium name="The Broad Institute Genome Sequencing Center for Infectious Disease"/>
            <person name="Wu L."/>
            <person name="Ma J."/>
        </authorList>
    </citation>
    <scope>NUCLEOTIDE SEQUENCE [LARGE SCALE GENOMIC DNA]</scope>
    <source>
        <strain evidence="2 3">JCM 11136</strain>
    </source>
</reference>
<keyword evidence="3" id="KW-1185">Reference proteome</keyword>
<dbReference type="SUPFAM" id="SSF69118">
    <property type="entry name" value="AhpD-like"/>
    <property type="match status" value="1"/>
</dbReference>
<evidence type="ECO:0000313" key="2">
    <source>
        <dbReference type="EMBL" id="GAA0913299.1"/>
    </source>
</evidence>
<sequence>MTEMHFADLWSRDSLSFRDRRLLLLGLFVGQGGLDEEIAVQLDAALRAGELSVEEARELVAFLTHYAGWARGARLNAQLENLVDGLSQG</sequence>
<dbReference type="Gene3D" id="1.20.1290.10">
    <property type="entry name" value="AhpD-like"/>
    <property type="match status" value="1"/>
</dbReference>
<accession>A0ABN1NNI6</accession>
<feature type="domain" description="Carboxymuconolactone decarboxylase-like" evidence="1">
    <location>
        <begin position="1"/>
        <end position="71"/>
    </location>
</feature>
<gene>
    <name evidence="2" type="ORF">GCM10009560_05170</name>
</gene>
<dbReference type="InterPro" id="IPR029032">
    <property type="entry name" value="AhpD-like"/>
</dbReference>
<proteinExistence type="predicted"/>
<organism evidence="2 3">
    <name type="scientific">Nonomuraea longicatena</name>
    <dbReference type="NCBI Taxonomy" id="83682"/>
    <lineage>
        <taxon>Bacteria</taxon>
        <taxon>Bacillati</taxon>
        <taxon>Actinomycetota</taxon>
        <taxon>Actinomycetes</taxon>
        <taxon>Streptosporangiales</taxon>
        <taxon>Streptosporangiaceae</taxon>
        <taxon>Nonomuraea</taxon>
    </lineage>
</organism>
<dbReference type="EMBL" id="BAAAHQ010000001">
    <property type="protein sequence ID" value="GAA0913299.1"/>
    <property type="molecule type" value="Genomic_DNA"/>
</dbReference>
<dbReference type="Proteomes" id="UP001501578">
    <property type="component" value="Unassembled WGS sequence"/>
</dbReference>
<evidence type="ECO:0000313" key="3">
    <source>
        <dbReference type="Proteomes" id="UP001501578"/>
    </source>
</evidence>
<dbReference type="PANTHER" id="PTHR33570">
    <property type="entry name" value="4-CARBOXYMUCONOLACTONE DECARBOXYLASE FAMILY PROTEIN"/>
    <property type="match status" value="1"/>
</dbReference>
<dbReference type="Pfam" id="PF02627">
    <property type="entry name" value="CMD"/>
    <property type="match status" value="1"/>
</dbReference>
<dbReference type="InterPro" id="IPR052512">
    <property type="entry name" value="4CMD/NDH-1_regulator"/>
</dbReference>
<protein>
    <recommendedName>
        <fullName evidence="1">Carboxymuconolactone decarboxylase-like domain-containing protein</fullName>
    </recommendedName>
</protein>